<dbReference type="PANTHER" id="PTHR12844:SF17">
    <property type="entry name" value="CONNECTOR ENHANCER OF KINASE SUPPRESSOR OF RAS 3"/>
    <property type="match status" value="1"/>
</dbReference>
<evidence type="ECO:0000256" key="1">
    <source>
        <dbReference type="SAM" id="MobiDB-lite"/>
    </source>
</evidence>
<dbReference type="GeneTree" id="ENSGT00940000163429"/>
<dbReference type="InterPro" id="IPR001849">
    <property type="entry name" value="PH_domain"/>
</dbReference>
<organism evidence="3 4">
    <name type="scientific">Oreochromis niloticus</name>
    <name type="common">Nile tilapia</name>
    <name type="synonym">Tilapia nilotica</name>
    <dbReference type="NCBI Taxonomy" id="8128"/>
    <lineage>
        <taxon>Eukaryota</taxon>
        <taxon>Metazoa</taxon>
        <taxon>Chordata</taxon>
        <taxon>Craniata</taxon>
        <taxon>Vertebrata</taxon>
        <taxon>Euteleostomi</taxon>
        <taxon>Actinopterygii</taxon>
        <taxon>Neopterygii</taxon>
        <taxon>Teleostei</taxon>
        <taxon>Neoteleostei</taxon>
        <taxon>Acanthomorphata</taxon>
        <taxon>Ovalentaria</taxon>
        <taxon>Cichlomorphae</taxon>
        <taxon>Cichliformes</taxon>
        <taxon>Cichlidae</taxon>
        <taxon>African cichlids</taxon>
        <taxon>Pseudocrenilabrinae</taxon>
        <taxon>Oreochromini</taxon>
        <taxon>Oreochromis</taxon>
    </lineage>
</organism>
<dbReference type="Pfam" id="PF00169">
    <property type="entry name" value="PH"/>
    <property type="match status" value="1"/>
</dbReference>
<dbReference type="PANTHER" id="PTHR12844">
    <property type="entry name" value="CONNECTOR ENCHANCER OF KINASE SUPPRESSOR OF RAS"/>
    <property type="match status" value="1"/>
</dbReference>
<feature type="region of interest" description="Disordered" evidence="1">
    <location>
        <begin position="88"/>
        <end position="119"/>
    </location>
</feature>
<name>A0A669CJ86_ORENI</name>
<dbReference type="Ensembl" id="ENSONIT00000041220.1">
    <property type="protein sequence ID" value="ENSONIP00000047410.1"/>
    <property type="gene ID" value="ENSONIG00000032626.1"/>
</dbReference>
<dbReference type="SUPFAM" id="SSF50729">
    <property type="entry name" value="PH domain-like"/>
    <property type="match status" value="1"/>
</dbReference>
<dbReference type="AlphaFoldDB" id="A0A669CJ86"/>
<dbReference type="Proteomes" id="UP000005207">
    <property type="component" value="Linkage group LG15"/>
</dbReference>
<dbReference type="PROSITE" id="PS50003">
    <property type="entry name" value="PH_DOMAIN"/>
    <property type="match status" value="1"/>
</dbReference>
<evidence type="ECO:0000313" key="4">
    <source>
        <dbReference type="Proteomes" id="UP000005207"/>
    </source>
</evidence>
<evidence type="ECO:0000259" key="2">
    <source>
        <dbReference type="PROSITE" id="PS50003"/>
    </source>
</evidence>
<sequence length="263" mass="30823">MSRRRVSVKDLGAVDCQGWLHRKKESRSFLGSRWKRYWFVLQRSSLYWYSDKMVSHSYLTVKPYSSDNVWISKLTEAAELDEAINSEGERIKNKNLPQQESDDGDTAAAEVSTHSRRKKRRAQSRVNTCSYTWLSCRLLLLKLTDFFLFPEKMPDEMESLYNHLKAASLSPTGQKFQRDFRASFIRRCKNEKVNEKVHLVRILKSTLKAKESELLALEQILNEPNLTALMYREWRLSNTILLQDILQRNQEAEGATKPRRDSV</sequence>
<accession>A0A669CJ86</accession>
<dbReference type="InterPro" id="IPR051566">
    <property type="entry name" value="CNKSR"/>
</dbReference>
<evidence type="ECO:0000313" key="3">
    <source>
        <dbReference type="Ensembl" id="ENSONIP00000047410.1"/>
    </source>
</evidence>
<reference evidence="3" key="3">
    <citation type="submission" date="2025-09" db="UniProtKB">
        <authorList>
            <consortium name="Ensembl"/>
        </authorList>
    </citation>
    <scope>IDENTIFICATION</scope>
</reference>
<dbReference type="Gene3D" id="2.30.29.30">
    <property type="entry name" value="Pleckstrin-homology domain (PH domain)/Phosphotyrosine-binding domain (PTB)"/>
    <property type="match status" value="1"/>
</dbReference>
<reference evidence="3" key="2">
    <citation type="submission" date="2025-08" db="UniProtKB">
        <authorList>
            <consortium name="Ensembl"/>
        </authorList>
    </citation>
    <scope>IDENTIFICATION</scope>
</reference>
<dbReference type="InterPro" id="IPR011993">
    <property type="entry name" value="PH-like_dom_sf"/>
</dbReference>
<keyword evidence="4" id="KW-1185">Reference proteome</keyword>
<proteinExistence type="predicted"/>
<protein>
    <submittedName>
        <fullName evidence="3">Interaction protein for cytohesin exchange factors 1</fullName>
    </submittedName>
</protein>
<feature type="domain" description="PH" evidence="2">
    <location>
        <begin position="13"/>
        <end position="52"/>
    </location>
</feature>
<reference evidence="4" key="1">
    <citation type="submission" date="2012-01" db="EMBL/GenBank/DDBJ databases">
        <title>The Genome Sequence of Oreochromis niloticus (Nile Tilapia).</title>
        <authorList>
            <consortium name="Broad Institute Genome Assembly Team"/>
            <consortium name="Broad Institute Sequencing Platform"/>
            <person name="Di Palma F."/>
            <person name="Johnson J."/>
            <person name="Lander E.S."/>
            <person name="Lindblad-Toh K."/>
        </authorList>
    </citation>
    <scope>NUCLEOTIDE SEQUENCE [LARGE SCALE GENOMIC DNA]</scope>
</reference>